<reference evidence="2 3" key="1">
    <citation type="submission" date="2021-03" db="EMBL/GenBank/DDBJ databases">
        <title>Genomic Encyclopedia of Type Strains, Phase IV (KMG-IV): sequencing the most valuable type-strain genomes for metagenomic binning, comparative biology and taxonomic classification.</title>
        <authorList>
            <person name="Goeker M."/>
        </authorList>
    </citation>
    <scope>NUCLEOTIDE SEQUENCE [LARGE SCALE GENOMIC DNA]</scope>
    <source>
        <strain evidence="2 3">DSM 13372</strain>
    </source>
</reference>
<dbReference type="Pfam" id="PF00668">
    <property type="entry name" value="Condensation"/>
    <property type="match status" value="1"/>
</dbReference>
<keyword evidence="3" id="KW-1185">Reference proteome</keyword>
<evidence type="ECO:0000313" key="3">
    <source>
        <dbReference type="Proteomes" id="UP000730739"/>
    </source>
</evidence>
<dbReference type="PANTHER" id="PTHR45398">
    <property type="match status" value="1"/>
</dbReference>
<dbReference type="InterPro" id="IPR001242">
    <property type="entry name" value="Condensation_dom"/>
</dbReference>
<proteinExistence type="predicted"/>
<comment type="caution">
    <text evidence="2">The sequence shown here is derived from an EMBL/GenBank/DDBJ whole genome shotgun (WGS) entry which is preliminary data.</text>
</comment>
<evidence type="ECO:0000259" key="1">
    <source>
        <dbReference type="Pfam" id="PF00668"/>
    </source>
</evidence>
<protein>
    <recommendedName>
        <fullName evidence="1">Condensation domain-containing protein</fullName>
    </recommendedName>
</protein>
<organism evidence="2 3">
    <name type="scientific">Sinorhizobium kostiense</name>
    <dbReference type="NCBI Taxonomy" id="76747"/>
    <lineage>
        <taxon>Bacteria</taxon>
        <taxon>Pseudomonadati</taxon>
        <taxon>Pseudomonadota</taxon>
        <taxon>Alphaproteobacteria</taxon>
        <taxon>Hyphomicrobiales</taxon>
        <taxon>Rhizobiaceae</taxon>
        <taxon>Sinorhizobium/Ensifer group</taxon>
        <taxon>Sinorhizobium</taxon>
    </lineage>
</organism>
<dbReference type="SUPFAM" id="SSF52777">
    <property type="entry name" value="CoA-dependent acyltransferases"/>
    <property type="match status" value="1"/>
</dbReference>
<accession>A0ABS4R972</accession>
<dbReference type="RefSeq" id="WP_209607216.1">
    <property type="nucleotide sequence ID" value="NZ_JAGILA010000021.1"/>
</dbReference>
<feature type="domain" description="Condensation" evidence="1">
    <location>
        <begin position="46"/>
        <end position="210"/>
    </location>
</feature>
<evidence type="ECO:0000313" key="2">
    <source>
        <dbReference type="EMBL" id="MBP2239443.1"/>
    </source>
</evidence>
<dbReference type="EMBL" id="JAGILA010000021">
    <property type="protein sequence ID" value="MBP2239443.1"/>
    <property type="molecule type" value="Genomic_DNA"/>
</dbReference>
<dbReference type="PANTHER" id="PTHR45398:SF1">
    <property type="entry name" value="ENZYME, PUTATIVE (JCVI)-RELATED"/>
    <property type="match status" value="1"/>
</dbReference>
<sequence>MTDFVIDQLEELDSGSLAKLLSLARERNRARDLKATLIPNISRDGALALSYSQQRLWFLSQLDEDSTNYNIPLGWRLRGRLDHAAWRRSLDQLFARHEALRSVFVAPEGRPRVELLPADAGLPVTEHDLQGLPDAEVLLSALCAEEARTPFDLARGPLIRGRLIRLADDDHVFLLTQHHIVADGWSMGVLMRELSQLYRAFTAGRADPLPP</sequence>
<name>A0ABS4R972_9HYPH</name>
<dbReference type="InterPro" id="IPR023213">
    <property type="entry name" value="CAT-like_dom_sf"/>
</dbReference>
<feature type="non-terminal residue" evidence="2">
    <location>
        <position position="211"/>
    </location>
</feature>
<dbReference type="Proteomes" id="UP000730739">
    <property type="component" value="Unassembled WGS sequence"/>
</dbReference>
<dbReference type="Gene3D" id="3.30.559.10">
    <property type="entry name" value="Chloramphenicol acetyltransferase-like domain"/>
    <property type="match status" value="1"/>
</dbReference>
<gene>
    <name evidence="2" type="ORF">J2Z31_005992</name>
</gene>